<dbReference type="PANTHER" id="PTHR32305">
    <property type="match status" value="1"/>
</dbReference>
<dbReference type="SUPFAM" id="SSF69349">
    <property type="entry name" value="Phage fibre proteins"/>
    <property type="match status" value="1"/>
</dbReference>
<dbReference type="InterPro" id="IPR006531">
    <property type="entry name" value="Gp5/Vgr_OB"/>
</dbReference>
<comment type="similarity">
    <text evidence="1">Belongs to the VgrG protein family.</text>
</comment>
<dbReference type="InterPro" id="IPR054030">
    <property type="entry name" value="Gp5_Vgr_C"/>
</dbReference>
<dbReference type="SUPFAM" id="SSF69255">
    <property type="entry name" value="gp5 N-terminal domain-like"/>
    <property type="match status" value="1"/>
</dbReference>
<dbReference type="NCBIfam" id="TIGR03361">
    <property type="entry name" value="VI_Rhs_Vgr"/>
    <property type="match status" value="1"/>
</dbReference>
<dbReference type="Gene3D" id="3.55.50.10">
    <property type="entry name" value="Baseplate protein-like domains"/>
    <property type="match status" value="1"/>
</dbReference>
<reference evidence="4 5" key="1">
    <citation type="journal article" date="2019" name="Int. J. Syst. Evol. Microbiol.">
        <title>The Global Catalogue of Microorganisms (GCM) 10K type strain sequencing project: providing services to taxonomists for standard genome sequencing and annotation.</title>
        <authorList>
            <consortium name="The Broad Institute Genomics Platform"/>
            <consortium name="The Broad Institute Genome Sequencing Center for Infectious Disease"/>
            <person name="Wu L."/>
            <person name="Ma J."/>
        </authorList>
    </citation>
    <scope>NUCLEOTIDE SEQUENCE [LARGE SCALE GENOMIC DNA]</scope>
    <source>
        <strain evidence="4 5">JCM 15134</strain>
    </source>
</reference>
<dbReference type="NCBIfam" id="TIGR01646">
    <property type="entry name" value="vgr_GE"/>
    <property type="match status" value="1"/>
</dbReference>
<organism evidence="4 5">
    <name type="scientific">Marinobacterium maritimum</name>
    <dbReference type="NCBI Taxonomy" id="500162"/>
    <lineage>
        <taxon>Bacteria</taxon>
        <taxon>Pseudomonadati</taxon>
        <taxon>Pseudomonadota</taxon>
        <taxon>Gammaproteobacteria</taxon>
        <taxon>Oceanospirillales</taxon>
        <taxon>Oceanospirillaceae</taxon>
        <taxon>Marinobacterium</taxon>
    </lineage>
</organism>
<dbReference type="InterPro" id="IPR050708">
    <property type="entry name" value="T6SS_VgrG/RHS"/>
</dbReference>
<dbReference type="Pfam" id="PF04717">
    <property type="entry name" value="Phage_base_V"/>
    <property type="match status" value="1"/>
</dbReference>
<dbReference type="Gene3D" id="2.30.110.50">
    <property type="match status" value="1"/>
</dbReference>
<protein>
    <submittedName>
        <fullName evidence="4">Type VI secretion system tip protein VgrG</fullName>
    </submittedName>
</protein>
<dbReference type="Gene3D" id="4.10.220.110">
    <property type="match status" value="1"/>
</dbReference>
<feature type="domain" description="Gp5/Type VI secretion system Vgr C-terminal trimerisation" evidence="3">
    <location>
        <begin position="478"/>
        <end position="582"/>
    </location>
</feature>
<dbReference type="Pfam" id="PF22178">
    <property type="entry name" value="Gp5_trimer_C"/>
    <property type="match status" value="1"/>
</dbReference>
<gene>
    <name evidence="4" type="ORF">GCM10009104_12870</name>
</gene>
<evidence type="ECO:0000256" key="1">
    <source>
        <dbReference type="ARBA" id="ARBA00005558"/>
    </source>
</evidence>
<dbReference type="InterPro" id="IPR037026">
    <property type="entry name" value="Vgr_OB-fold_dom_sf"/>
</dbReference>
<comment type="caution">
    <text evidence="4">The sequence shown here is derived from an EMBL/GenBank/DDBJ whole genome shotgun (WGS) entry which is preliminary data.</text>
</comment>
<dbReference type="Proteomes" id="UP001499915">
    <property type="component" value="Unassembled WGS sequence"/>
</dbReference>
<evidence type="ECO:0000313" key="4">
    <source>
        <dbReference type="EMBL" id="GAA0688184.1"/>
    </source>
</evidence>
<evidence type="ECO:0000313" key="5">
    <source>
        <dbReference type="Proteomes" id="UP001499915"/>
    </source>
</evidence>
<dbReference type="PANTHER" id="PTHR32305:SF11">
    <property type="entry name" value="TYPE VI SECRETION SYSTEM SPIKE PROTEIN VGRG3"/>
    <property type="match status" value="1"/>
</dbReference>
<name>A0ABN1I4U5_9GAMM</name>
<accession>A0ABN1I4U5</accession>
<sequence>MAQLHFRISVEGLEPGTLSVHHYRGYESLSDSQTDDGDPCYGFRYLIDLASRQWDLDARDFVDRCALLEVLRDNEVVQHVHGIVRRFSRGDVGHHHTRYQLVLVPALERLSLRQNSRIFQLKTVPEIISILLQEMGIEDYAFAVRRECRQREFCVQYRETDLAFLHRLAAEEGLVYSFQHKMDQHLLLFTDDSRSLPELPGSVTHNALSGGHSEQPFINRLSWHLQSEVSHTELRDYSFKQPGYTFAQQAFGREMDYQLDDRYEHYDYPGRHKRDVTGRAYTRIRQEYLRRDARLATGSSDVPALQAGVRFNLSDNLDAEMNRNWVVVQVSHQGTQPQALEEEGTEGATTYANQFRLIPREANWQARPQPQPQVDGPCIAIVVGPDGEEIYCDEHGRVKLHFPWDRYSNGNEHSSCWVRVSQGWAGAQYGSLAIPRIGHEVIVSFLNGDPDQPIVTGRVFHATNQTPYRLPDHKTKTVLRSETHKGRGFNELSFEDRAGEEQIYLHAQKDLNEKILHDQSTQIGHDRHLEVQHDRFSRILGNDHLRVDGERREHVQQDKSLDVEASLHQKVGNNTTLASGREIHLKAGHKVVLEAGSEITLKAGGSFIKIDPAGVHIVGPGIDLNSGGSAGKGSGYGGRRALLPHGVEAPEVPDESVRINIEQQKRALVSAAVKGIPICQICTQEISQ</sequence>
<keyword evidence="5" id="KW-1185">Reference proteome</keyword>
<proteinExistence type="inferred from homology"/>
<evidence type="ECO:0000259" key="3">
    <source>
        <dbReference type="Pfam" id="PF22178"/>
    </source>
</evidence>
<dbReference type="InterPro" id="IPR006533">
    <property type="entry name" value="T6SS_Vgr_RhsGE"/>
</dbReference>
<evidence type="ECO:0000259" key="2">
    <source>
        <dbReference type="Pfam" id="PF04717"/>
    </source>
</evidence>
<dbReference type="Pfam" id="PF05954">
    <property type="entry name" value="Phage_GPD"/>
    <property type="match status" value="1"/>
</dbReference>
<dbReference type="SUPFAM" id="SSF69279">
    <property type="entry name" value="Phage tail proteins"/>
    <property type="match status" value="2"/>
</dbReference>
<dbReference type="RefSeq" id="WP_343804068.1">
    <property type="nucleotide sequence ID" value="NZ_BAAAET010000002.1"/>
</dbReference>
<dbReference type="InterPro" id="IPR017847">
    <property type="entry name" value="T6SS_RhsGE_Vgr_subset"/>
</dbReference>
<dbReference type="EMBL" id="BAAAET010000002">
    <property type="protein sequence ID" value="GAA0688184.1"/>
    <property type="molecule type" value="Genomic_DNA"/>
</dbReference>
<dbReference type="Gene3D" id="2.40.50.230">
    <property type="entry name" value="Gp5 N-terminal domain"/>
    <property type="match status" value="1"/>
</dbReference>
<feature type="domain" description="Gp5/Type VI secretion system Vgr protein OB-fold" evidence="2">
    <location>
        <begin position="393"/>
        <end position="460"/>
    </location>
</feature>